<dbReference type="AlphaFoldDB" id="F6B9S9"/>
<sequence length="48" mass="5370">MMVPNLTRKGGIQWTVTMAMETLFIIFLVLVLLVFGGSYRAIVNNPVN</sequence>
<keyword evidence="2" id="KW-1185">Reference proteome</keyword>
<dbReference type="KEGG" id="dca:Desca_0898"/>
<protein>
    <submittedName>
        <fullName evidence="1">Uncharacterized protein</fullName>
    </submittedName>
</protein>
<reference evidence="1 2" key="1">
    <citation type="submission" date="2011-05" db="EMBL/GenBank/DDBJ databases">
        <title>Complete sequence of Desulfotomaculum carboxydivorans CO-1-SRB.</title>
        <authorList>
            <consortium name="US DOE Joint Genome Institute"/>
            <person name="Lucas S."/>
            <person name="Han J."/>
            <person name="Lapidus A."/>
            <person name="Cheng J.-F."/>
            <person name="Goodwin L."/>
            <person name="Pitluck S."/>
            <person name="Peters L."/>
            <person name="Mikhailova N."/>
            <person name="Lu M."/>
            <person name="Han C."/>
            <person name="Tapia R."/>
            <person name="Land M."/>
            <person name="Hauser L."/>
            <person name="Kyrpides N."/>
            <person name="Ivanova N."/>
            <person name="Pagani I."/>
            <person name="Stams A."/>
            <person name="Plugge C."/>
            <person name="Muyzer G."/>
            <person name="Kuever J."/>
            <person name="Parshina S."/>
            <person name="Ivanova A."/>
            <person name="Nazina T."/>
            <person name="Woyke T."/>
        </authorList>
    </citation>
    <scope>NUCLEOTIDE SEQUENCE [LARGE SCALE GENOMIC DNA]</scope>
    <source>
        <strain evidence="2">DSM 14880 / VKM B-2319 / CO-1-SRB</strain>
    </source>
</reference>
<evidence type="ECO:0000313" key="2">
    <source>
        <dbReference type="Proteomes" id="UP000009226"/>
    </source>
</evidence>
<gene>
    <name evidence="1" type="ordered locus">Desca_0898</name>
</gene>
<evidence type="ECO:0000313" key="1">
    <source>
        <dbReference type="EMBL" id="AEF93777.1"/>
    </source>
</evidence>
<dbReference type="HOGENOM" id="CLU_3152011_0_0_9"/>
<name>F6B9S9_DESCC</name>
<dbReference type="EMBL" id="CP002736">
    <property type="protein sequence ID" value="AEF93777.1"/>
    <property type="molecule type" value="Genomic_DNA"/>
</dbReference>
<organism evidence="1 2">
    <name type="scientific">Desulfotomaculum nigrificans (strain DSM 14880 / VKM B-2319 / CO-1-SRB)</name>
    <name type="common">Desulfotomaculum carboxydivorans</name>
    <dbReference type="NCBI Taxonomy" id="868595"/>
    <lineage>
        <taxon>Bacteria</taxon>
        <taxon>Bacillati</taxon>
        <taxon>Bacillota</taxon>
        <taxon>Clostridia</taxon>
        <taxon>Eubacteriales</taxon>
        <taxon>Desulfotomaculaceae</taxon>
        <taxon>Desulfotomaculum</taxon>
    </lineage>
</organism>
<accession>F6B9S9</accession>
<proteinExistence type="predicted"/>
<dbReference type="STRING" id="868595.Desca_0898"/>
<dbReference type="Proteomes" id="UP000009226">
    <property type="component" value="Chromosome"/>
</dbReference>